<evidence type="ECO:0000256" key="1">
    <source>
        <dbReference type="ARBA" id="ARBA00004196"/>
    </source>
</evidence>
<feature type="signal peptide" evidence="4">
    <location>
        <begin position="1"/>
        <end position="18"/>
    </location>
</feature>
<dbReference type="InterPro" id="IPR025997">
    <property type="entry name" value="SBP_2_dom"/>
</dbReference>
<dbReference type="PROSITE" id="PS51257">
    <property type="entry name" value="PROKAR_LIPOPROTEIN"/>
    <property type="match status" value="1"/>
</dbReference>
<evidence type="ECO:0000313" key="7">
    <source>
        <dbReference type="Proteomes" id="UP000515847"/>
    </source>
</evidence>
<evidence type="ECO:0000256" key="2">
    <source>
        <dbReference type="ARBA" id="ARBA00022729"/>
    </source>
</evidence>
<dbReference type="Gene3D" id="3.40.50.2300">
    <property type="match status" value="2"/>
</dbReference>
<accession>A0A7G6E152</accession>
<dbReference type="Proteomes" id="UP000515847">
    <property type="component" value="Chromosome"/>
</dbReference>
<name>A0A7G6E152_THEFR</name>
<sequence>MKKNWRQAICIMLVFLLAAGCSRVPQLRPKKQQEEQNKTKIAVSIPNSTNENYIVLKEIMTKKAGEEKMEISWLDAQNDPLKQDKDLEEALKEKVKVIIVQPVNPEMLTKKFGDIQKKDAKIIALGSLPPDSTADAFITPDFERAGEMQAQQMLQTIKGNEPYTVLLLRGSRGDPIAERIVKGNLNVLRENKNIGAIWTEEIVNWDPSLAFNVVKKYLENNKIPQAILASSPELSLGALQALEQKGMAGKVKTFGIGTDQKIVEAMEKGYHAAEIDIMPELVAQVSLQAAKDLEKDEPWEYEQLINNGSHTVPARFTPIRAITKENLSLMKERLETIKKQREKKESPEKKPGGNQGGGESTKPAARGWE</sequence>
<dbReference type="GO" id="GO:0030288">
    <property type="term" value="C:outer membrane-bounded periplasmic space"/>
    <property type="evidence" value="ECO:0007669"/>
    <property type="project" value="TreeGrafter"/>
</dbReference>
<organism evidence="6 7">
    <name type="scientific">Thermanaerosceptrum fracticalcis</name>
    <dbReference type="NCBI Taxonomy" id="1712410"/>
    <lineage>
        <taxon>Bacteria</taxon>
        <taxon>Bacillati</taxon>
        <taxon>Bacillota</taxon>
        <taxon>Clostridia</taxon>
        <taxon>Eubacteriales</taxon>
        <taxon>Peptococcaceae</taxon>
        <taxon>Thermanaerosceptrum</taxon>
    </lineage>
</organism>
<evidence type="ECO:0000313" key="6">
    <source>
        <dbReference type="EMBL" id="QNB45806.1"/>
    </source>
</evidence>
<protein>
    <submittedName>
        <fullName evidence="6">Substrate-binding domain-containing protein</fullName>
    </submittedName>
</protein>
<comment type="subcellular location">
    <subcellularLocation>
        <location evidence="1">Cell envelope</location>
    </subcellularLocation>
</comment>
<dbReference type="RefSeq" id="WP_034424158.1">
    <property type="nucleotide sequence ID" value="NZ_CP045798.1"/>
</dbReference>
<dbReference type="SUPFAM" id="SSF53822">
    <property type="entry name" value="Periplasmic binding protein-like I"/>
    <property type="match status" value="1"/>
</dbReference>
<feature type="chain" id="PRO_5038932030" evidence="4">
    <location>
        <begin position="19"/>
        <end position="369"/>
    </location>
</feature>
<evidence type="ECO:0000256" key="3">
    <source>
        <dbReference type="SAM" id="MobiDB-lite"/>
    </source>
</evidence>
<dbReference type="InterPro" id="IPR028082">
    <property type="entry name" value="Peripla_BP_I"/>
</dbReference>
<evidence type="ECO:0000256" key="4">
    <source>
        <dbReference type="SAM" id="SignalP"/>
    </source>
</evidence>
<dbReference type="GO" id="GO:0030246">
    <property type="term" value="F:carbohydrate binding"/>
    <property type="evidence" value="ECO:0007669"/>
    <property type="project" value="TreeGrafter"/>
</dbReference>
<dbReference type="EMBL" id="CP045798">
    <property type="protein sequence ID" value="QNB45806.1"/>
    <property type="molecule type" value="Genomic_DNA"/>
</dbReference>
<keyword evidence="7" id="KW-1185">Reference proteome</keyword>
<reference evidence="6 7" key="1">
    <citation type="journal article" date="2019" name="Front. Microbiol.">
        <title>Thermoanaerosceptrum fracticalcis gen. nov. sp. nov., a Novel Fumarate-Fermenting Microorganism From a Deep Fractured Carbonate Aquifer of the US Great Basin.</title>
        <authorList>
            <person name="Hamilton-Brehm S.D."/>
            <person name="Stewart L.E."/>
            <person name="Zavarin M."/>
            <person name="Caldwell M."/>
            <person name="Lawson P.A."/>
            <person name="Onstott T.C."/>
            <person name="Grzymski J."/>
            <person name="Neveux I."/>
            <person name="Lollar B.S."/>
            <person name="Russell C.E."/>
            <person name="Moser D.P."/>
        </authorList>
    </citation>
    <scope>NUCLEOTIDE SEQUENCE [LARGE SCALE GENOMIC DNA]</scope>
    <source>
        <strain evidence="6 7">DRI-13</strain>
    </source>
</reference>
<keyword evidence="2 4" id="KW-0732">Signal</keyword>
<feature type="region of interest" description="Disordered" evidence="3">
    <location>
        <begin position="332"/>
        <end position="369"/>
    </location>
</feature>
<proteinExistence type="predicted"/>
<dbReference type="OrthoDB" id="1804063at2"/>
<gene>
    <name evidence="6" type="ORF">BR63_05460</name>
</gene>
<dbReference type="PANTHER" id="PTHR30036">
    <property type="entry name" value="D-XYLOSE-BINDING PERIPLASMIC PROTEIN"/>
    <property type="match status" value="1"/>
</dbReference>
<feature type="domain" description="Periplasmic binding protein" evidence="5">
    <location>
        <begin position="41"/>
        <end position="295"/>
    </location>
</feature>
<feature type="compositionally biased region" description="Basic and acidic residues" evidence="3">
    <location>
        <begin position="332"/>
        <end position="351"/>
    </location>
</feature>
<dbReference type="PANTHER" id="PTHR30036:SF1">
    <property type="entry name" value="D-XYLOSE-BINDING PERIPLASMIC PROTEIN"/>
    <property type="match status" value="1"/>
</dbReference>
<dbReference type="InterPro" id="IPR050555">
    <property type="entry name" value="Bact_Solute-Bind_Prot2"/>
</dbReference>
<dbReference type="Pfam" id="PF13407">
    <property type="entry name" value="Peripla_BP_4"/>
    <property type="match status" value="1"/>
</dbReference>
<evidence type="ECO:0000259" key="5">
    <source>
        <dbReference type="Pfam" id="PF13407"/>
    </source>
</evidence>
<dbReference type="AlphaFoldDB" id="A0A7G6E152"/>
<dbReference type="KEGG" id="tfr:BR63_05460"/>